<feature type="compositionally biased region" description="Basic and acidic residues" evidence="10">
    <location>
        <begin position="29"/>
        <end position="46"/>
    </location>
</feature>
<dbReference type="InterPro" id="IPR036397">
    <property type="entry name" value="RNaseH_sf"/>
</dbReference>
<keyword evidence="4" id="KW-0698">rRNA processing</keyword>
<evidence type="ECO:0000256" key="10">
    <source>
        <dbReference type="SAM" id="MobiDB-lite"/>
    </source>
</evidence>
<dbReference type="CDD" id="cd06144">
    <property type="entry name" value="REX4_like"/>
    <property type="match status" value="1"/>
</dbReference>
<dbReference type="GO" id="GO:0000027">
    <property type="term" value="P:ribosomal large subunit assembly"/>
    <property type="evidence" value="ECO:0007669"/>
    <property type="project" value="TreeGrafter"/>
</dbReference>
<name>A0AA39XNY9_9PEZI</name>
<keyword evidence="8" id="KW-0539">Nucleus</keyword>
<feature type="compositionally biased region" description="Basic residues" evidence="10">
    <location>
        <begin position="318"/>
        <end position="331"/>
    </location>
</feature>
<keyword evidence="5" id="KW-0540">Nuclease</keyword>
<dbReference type="AlphaFoldDB" id="A0AA39XNY9"/>
<evidence type="ECO:0000256" key="7">
    <source>
        <dbReference type="ARBA" id="ARBA00022839"/>
    </source>
</evidence>
<proteinExistence type="inferred from homology"/>
<gene>
    <name evidence="12" type="ORF">B0T17DRAFT_588067</name>
</gene>
<dbReference type="GO" id="GO:0005634">
    <property type="term" value="C:nucleus"/>
    <property type="evidence" value="ECO:0007669"/>
    <property type="project" value="UniProtKB-SubCell"/>
</dbReference>
<evidence type="ECO:0000256" key="2">
    <source>
        <dbReference type="ARBA" id="ARBA00010489"/>
    </source>
</evidence>
<evidence type="ECO:0000259" key="11">
    <source>
        <dbReference type="SMART" id="SM00479"/>
    </source>
</evidence>
<dbReference type="Pfam" id="PF00929">
    <property type="entry name" value="RNase_T"/>
    <property type="match status" value="1"/>
</dbReference>
<feature type="compositionally biased region" description="Low complexity" evidence="10">
    <location>
        <begin position="56"/>
        <end position="73"/>
    </location>
</feature>
<dbReference type="InterPro" id="IPR037431">
    <property type="entry name" value="REX4_DEDDh_dom"/>
</dbReference>
<evidence type="ECO:0000256" key="3">
    <source>
        <dbReference type="ARBA" id="ARBA00016937"/>
    </source>
</evidence>
<dbReference type="GO" id="GO:0003676">
    <property type="term" value="F:nucleic acid binding"/>
    <property type="evidence" value="ECO:0007669"/>
    <property type="project" value="InterPro"/>
</dbReference>
<dbReference type="PANTHER" id="PTHR12801">
    <property type="entry name" value="RNA EXONUCLEASE REXO1 / RECO3 FAMILY MEMBER-RELATED"/>
    <property type="match status" value="1"/>
</dbReference>
<evidence type="ECO:0000256" key="6">
    <source>
        <dbReference type="ARBA" id="ARBA00022801"/>
    </source>
</evidence>
<dbReference type="GO" id="GO:0006364">
    <property type="term" value="P:rRNA processing"/>
    <property type="evidence" value="ECO:0007669"/>
    <property type="project" value="UniProtKB-KW"/>
</dbReference>
<comment type="subcellular location">
    <subcellularLocation>
        <location evidence="1">Nucleus</location>
    </subcellularLocation>
</comment>
<dbReference type="Gene3D" id="3.30.420.10">
    <property type="entry name" value="Ribonuclease H-like superfamily/Ribonuclease H"/>
    <property type="match status" value="1"/>
</dbReference>
<dbReference type="GO" id="GO:0008408">
    <property type="term" value="F:3'-5' exonuclease activity"/>
    <property type="evidence" value="ECO:0007669"/>
    <property type="project" value="InterPro"/>
</dbReference>
<dbReference type="SUPFAM" id="SSF53098">
    <property type="entry name" value="Ribonuclease H-like"/>
    <property type="match status" value="1"/>
</dbReference>
<keyword evidence="6" id="KW-0378">Hydrolase</keyword>
<dbReference type="InterPro" id="IPR012337">
    <property type="entry name" value="RNaseH-like_sf"/>
</dbReference>
<keyword evidence="13" id="KW-1185">Reference proteome</keyword>
<dbReference type="InterPro" id="IPR013520">
    <property type="entry name" value="Ribonucl_H"/>
</dbReference>
<dbReference type="FunFam" id="3.30.420.10:FF:000007">
    <property type="entry name" value="Interferon-stimulated exonuclease gene 20"/>
    <property type="match status" value="1"/>
</dbReference>
<evidence type="ECO:0000313" key="12">
    <source>
        <dbReference type="EMBL" id="KAK0637120.1"/>
    </source>
</evidence>
<dbReference type="Proteomes" id="UP001174934">
    <property type="component" value="Unassembled WGS sequence"/>
</dbReference>
<dbReference type="InterPro" id="IPR047021">
    <property type="entry name" value="REXO1/3/4-like"/>
</dbReference>
<comment type="caution">
    <text evidence="12">The sequence shown here is derived from an EMBL/GenBank/DDBJ whole genome shotgun (WGS) entry which is preliminary data.</text>
</comment>
<sequence length="331" mass="36331">MAPKELSTNWKKLQDKIKSESAAAQANPDLKRKAGGDDEVRSGPEKKVKKSFSNRPASKPSKPTSKPTSKPAPMGNTQSSKIDTVDPKNGVSPSLALWAAEHDISPEDLAEAYGLGLKGNAMLTETPARPNEGLSEDLAKVGKYVAIDCEMVGVGESGHDSVLARVSVVDFHGRQVYDSFVKPTERVTDWRTHVSGVSPKNMATARPFEEVQAAVAELLKDRILVGHDVKHDLQVLVLDHPPKFTRDTAKFHGFKKYGNGPKPSLRVLAQELLGVEIQTGQHSSIEDARVAMLLFRKHKSAFDMEHGNRYPDTIQARTKGRSTKKTKKRKN</sequence>
<protein>
    <recommendedName>
        <fullName evidence="3">RNA exonuclease 4</fullName>
    </recommendedName>
</protein>
<evidence type="ECO:0000256" key="9">
    <source>
        <dbReference type="ARBA" id="ARBA00025599"/>
    </source>
</evidence>
<feature type="region of interest" description="Disordered" evidence="10">
    <location>
        <begin position="1"/>
        <end position="89"/>
    </location>
</feature>
<feature type="region of interest" description="Disordered" evidence="10">
    <location>
        <begin position="306"/>
        <end position="331"/>
    </location>
</feature>
<evidence type="ECO:0000313" key="13">
    <source>
        <dbReference type="Proteomes" id="UP001174934"/>
    </source>
</evidence>
<comment type="function">
    <text evidence="9">Exoribonuclease involved in ribosome biosynthesis. Involved in the processing of ITS1, the internal transcribed spacer localized between the 18S and 5.8S rRNAs.</text>
</comment>
<comment type="similarity">
    <text evidence="2">Belongs to the REXO4 family.</text>
</comment>
<accession>A0AA39XNY9</accession>
<reference evidence="12" key="1">
    <citation type="submission" date="2023-06" db="EMBL/GenBank/DDBJ databases">
        <title>Genome-scale phylogeny and comparative genomics of the fungal order Sordariales.</title>
        <authorList>
            <consortium name="Lawrence Berkeley National Laboratory"/>
            <person name="Hensen N."/>
            <person name="Bonometti L."/>
            <person name="Westerberg I."/>
            <person name="Brannstrom I.O."/>
            <person name="Guillou S."/>
            <person name="Cros-Aarteil S."/>
            <person name="Calhoun S."/>
            <person name="Haridas S."/>
            <person name="Kuo A."/>
            <person name="Mondo S."/>
            <person name="Pangilinan J."/>
            <person name="Riley R."/>
            <person name="LaButti K."/>
            <person name="Andreopoulos B."/>
            <person name="Lipzen A."/>
            <person name="Chen C."/>
            <person name="Yanf M."/>
            <person name="Daum C."/>
            <person name="Ng V."/>
            <person name="Clum A."/>
            <person name="Steindorff A."/>
            <person name="Ohm R."/>
            <person name="Martin F."/>
            <person name="Silar P."/>
            <person name="Natvig D."/>
            <person name="Lalanne C."/>
            <person name="Gautier V."/>
            <person name="Ament-velasquez S.L."/>
            <person name="Kruys A."/>
            <person name="Hutchinson M.I."/>
            <person name="Powell A.J."/>
            <person name="Barry K."/>
            <person name="Miller A.N."/>
            <person name="Grigoriev I.V."/>
            <person name="Debuchy R."/>
            <person name="Gladieux P."/>
            <person name="Thoren M.H."/>
            <person name="Johannesson H."/>
        </authorList>
    </citation>
    <scope>NUCLEOTIDE SEQUENCE</scope>
    <source>
        <strain evidence="12">SMH3391-2</strain>
    </source>
</reference>
<evidence type="ECO:0000256" key="1">
    <source>
        <dbReference type="ARBA" id="ARBA00004123"/>
    </source>
</evidence>
<dbReference type="PANTHER" id="PTHR12801:SF45">
    <property type="entry name" value="RNA EXONUCLEASE 4"/>
    <property type="match status" value="1"/>
</dbReference>
<feature type="compositionally biased region" description="Polar residues" evidence="10">
    <location>
        <begin position="1"/>
        <end position="11"/>
    </location>
</feature>
<evidence type="ECO:0000256" key="5">
    <source>
        <dbReference type="ARBA" id="ARBA00022722"/>
    </source>
</evidence>
<keyword evidence="7" id="KW-0269">Exonuclease</keyword>
<organism evidence="12 13">
    <name type="scientific">Bombardia bombarda</name>
    <dbReference type="NCBI Taxonomy" id="252184"/>
    <lineage>
        <taxon>Eukaryota</taxon>
        <taxon>Fungi</taxon>
        <taxon>Dikarya</taxon>
        <taxon>Ascomycota</taxon>
        <taxon>Pezizomycotina</taxon>
        <taxon>Sordariomycetes</taxon>
        <taxon>Sordariomycetidae</taxon>
        <taxon>Sordariales</taxon>
        <taxon>Lasiosphaeriaceae</taxon>
        <taxon>Bombardia</taxon>
    </lineage>
</organism>
<evidence type="ECO:0000256" key="4">
    <source>
        <dbReference type="ARBA" id="ARBA00022552"/>
    </source>
</evidence>
<feature type="domain" description="Exonuclease" evidence="11">
    <location>
        <begin position="143"/>
        <end position="304"/>
    </location>
</feature>
<dbReference type="EMBL" id="JAULSR010000001">
    <property type="protein sequence ID" value="KAK0637120.1"/>
    <property type="molecule type" value="Genomic_DNA"/>
</dbReference>
<evidence type="ECO:0000256" key="8">
    <source>
        <dbReference type="ARBA" id="ARBA00023242"/>
    </source>
</evidence>
<dbReference type="SMART" id="SM00479">
    <property type="entry name" value="EXOIII"/>
    <property type="match status" value="1"/>
</dbReference>